<feature type="region of interest" description="Disordered" evidence="1">
    <location>
        <begin position="144"/>
        <end position="184"/>
    </location>
</feature>
<protein>
    <submittedName>
        <fullName evidence="2">Uncharacterized protein</fullName>
    </submittedName>
</protein>
<evidence type="ECO:0000256" key="1">
    <source>
        <dbReference type="SAM" id="MobiDB-lite"/>
    </source>
</evidence>
<proteinExistence type="predicted"/>
<dbReference type="AlphaFoldDB" id="A0A4R8PEA2"/>
<organism evidence="2 3">
    <name type="scientific">Colletotrichum sidae</name>
    <dbReference type="NCBI Taxonomy" id="1347389"/>
    <lineage>
        <taxon>Eukaryota</taxon>
        <taxon>Fungi</taxon>
        <taxon>Dikarya</taxon>
        <taxon>Ascomycota</taxon>
        <taxon>Pezizomycotina</taxon>
        <taxon>Sordariomycetes</taxon>
        <taxon>Hypocreomycetidae</taxon>
        <taxon>Glomerellales</taxon>
        <taxon>Glomerellaceae</taxon>
        <taxon>Colletotrichum</taxon>
        <taxon>Colletotrichum orbiculare species complex</taxon>
    </lineage>
</organism>
<feature type="compositionally biased region" description="Basic and acidic residues" evidence="1">
    <location>
        <begin position="175"/>
        <end position="184"/>
    </location>
</feature>
<gene>
    <name evidence="2" type="ORF">C8034_v001965</name>
</gene>
<evidence type="ECO:0000313" key="2">
    <source>
        <dbReference type="EMBL" id="TDZ10298.1"/>
    </source>
</evidence>
<evidence type="ECO:0000313" key="3">
    <source>
        <dbReference type="Proteomes" id="UP000295604"/>
    </source>
</evidence>
<accession>A0A4R8PEA2</accession>
<dbReference type="Proteomes" id="UP000295604">
    <property type="component" value="Unassembled WGS sequence"/>
</dbReference>
<keyword evidence="3" id="KW-1185">Reference proteome</keyword>
<comment type="caution">
    <text evidence="2">The sequence shown here is derived from an EMBL/GenBank/DDBJ whole genome shotgun (WGS) entry which is preliminary data.</text>
</comment>
<name>A0A4R8PEA2_9PEZI</name>
<dbReference type="EMBL" id="QAPF01014823">
    <property type="protein sequence ID" value="TDZ10298.1"/>
    <property type="molecule type" value="Genomic_DNA"/>
</dbReference>
<sequence length="368" mass="40755">MANNPTFDQFLRPKAVPSYSAEETTYASSVGYQTKTIELPKVVNFSDGQQMAARGADIATAYKEAGVDVLPVYVNPASSSHQIISETDGILVRNRHTEHAVDELMFASTSEDSGMVWQVTAEYTEFGEGIPDNKRPNHTAAEAAELPTKSDRKHKHQSASAVLQEPGRKRKRLPSGKDEKKDEPWISGRVDMLHCLGRKGTRPRLNKGHPSTTTRPIVCVESKRHGMLQRAKTKLVLWSQGPVKDWIYQVGGEECGAITGPVDPGTMRLLQQCGFYAMVYRTQFVELQDPFESILVQFTGVKIRSDVTASELWREGLGKEMELTVLTGTEVQPGTLAFRYLARLNTPLDDAQKAGMSVEEGSKEKNEA</sequence>
<reference evidence="2 3" key="1">
    <citation type="submission" date="2018-11" db="EMBL/GenBank/DDBJ databases">
        <title>Genome sequence and assembly of Colletotrichum sidae.</title>
        <authorList>
            <person name="Gan P."/>
            <person name="Shirasu K."/>
        </authorList>
    </citation>
    <scope>NUCLEOTIDE SEQUENCE [LARGE SCALE GENOMIC DNA]</scope>
    <source>
        <strain evidence="2 3">CBS 518.97</strain>
    </source>
</reference>